<dbReference type="AlphaFoldDB" id="A0AAD9PA76"/>
<dbReference type="EMBL" id="JAODUO010000062">
    <property type="protein sequence ID" value="KAK2191015.1"/>
    <property type="molecule type" value="Genomic_DNA"/>
</dbReference>
<comment type="caution">
    <text evidence="1">The sequence shown here is derived from an EMBL/GenBank/DDBJ whole genome shotgun (WGS) entry which is preliminary data.</text>
</comment>
<organism evidence="1 2">
    <name type="scientific">Ridgeia piscesae</name>
    <name type="common">Tubeworm</name>
    <dbReference type="NCBI Taxonomy" id="27915"/>
    <lineage>
        <taxon>Eukaryota</taxon>
        <taxon>Metazoa</taxon>
        <taxon>Spiralia</taxon>
        <taxon>Lophotrochozoa</taxon>
        <taxon>Annelida</taxon>
        <taxon>Polychaeta</taxon>
        <taxon>Sedentaria</taxon>
        <taxon>Canalipalpata</taxon>
        <taxon>Sabellida</taxon>
        <taxon>Siboglinidae</taxon>
        <taxon>Ridgeia</taxon>
    </lineage>
</organism>
<name>A0AAD9PA76_RIDPI</name>
<evidence type="ECO:0000313" key="2">
    <source>
        <dbReference type="Proteomes" id="UP001209878"/>
    </source>
</evidence>
<keyword evidence="2" id="KW-1185">Reference proteome</keyword>
<reference evidence="1" key="1">
    <citation type="journal article" date="2023" name="Mol. Biol. Evol.">
        <title>Third-Generation Sequencing Reveals the Adaptive Role of the Epigenome in Three Deep-Sea Polychaetes.</title>
        <authorList>
            <person name="Perez M."/>
            <person name="Aroh O."/>
            <person name="Sun Y."/>
            <person name="Lan Y."/>
            <person name="Juniper S.K."/>
            <person name="Young C.R."/>
            <person name="Angers B."/>
            <person name="Qian P.Y."/>
        </authorList>
    </citation>
    <scope>NUCLEOTIDE SEQUENCE</scope>
    <source>
        <strain evidence="1">R07B-5</strain>
    </source>
</reference>
<sequence>MLVLIPSDWRRHVRRVRGRELWRVHSSCAATRNNNIDSSVSLRSQSPNLVRFTANYNTATCQSRRSWHSISFTHIVHVREYLARSCYETTGYLSRHDTNGNSSARRKSTDEAFIF</sequence>
<gene>
    <name evidence="1" type="ORF">NP493_62g00005</name>
</gene>
<evidence type="ECO:0000313" key="1">
    <source>
        <dbReference type="EMBL" id="KAK2191015.1"/>
    </source>
</evidence>
<protein>
    <submittedName>
        <fullName evidence="1">Uncharacterized protein</fullName>
    </submittedName>
</protein>
<dbReference type="Proteomes" id="UP001209878">
    <property type="component" value="Unassembled WGS sequence"/>
</dbReference>
<proteinExistence type="predicted"/>
<accession>A0AAD9PA76</accession>